<keyword evidence="1" id="KW-0812">Transmembrane</keyword>
<organism evidence="2 3">
    <name type="scientific">Mesorhabditis spiculigera</name>
    <dbReference type="NCBI Taxonomy" id="96644"/>
    <lineage>
        <taxon>Eukaryota</taxon>
        <taxon>Metazoa</taxon>
        <taxon>Ecdysozoa</taxon>
        <taxon>Nematoda</taxon>
        <taxon>Chromadorea</taxon>
        <taxon>Rhabditida</taxon>
        <taxon>Rhabditina</taxon>
        <taxon>Rhabditomorpha</taxon>
        <taxon>Rhabditoidea</taxon>
        <taxon>Rhabditidae</taxon>
        <taxon>Mesorhabditinae</taxon>
        <taxon>Mesorhabditis</taxon>
    </lineage>
</organism>
<feature type="non-terminal residue" evidence="2">
    <location>
        <position position="279"/>
    </location>
</feature>
<keyword evidence="1" id="KW-1133">Transmembrane helix</keyword>
<feature type="transmembrane region" description="Helical" evidence="1">
    <location>
        <begin position="77"/>
        <end position="101"/>
    </location>
</feature>
<keyword evidence="1" id="KW-0472">Membrane</keyword>
<sequence length="279" mass="31475">MILTTGTSLSKFQRVFNGLILLNLMVKTNPPFLAVPSHTNGHPLILSPNSIAALAAASCPFWYIYWGSPLDLLSIILFWFHWAAILVGVFSLTAAVLRVYFPNNPHANFWVSAIPTCMIFGELIRLLTHHKLLSKVKQEWGPPISCRWWWVYESEKCTEYYAQTSFWYFNGFRVALNLGQDLANGLGSMIGGFFGSATQGFISQFAWYFQFLVFAFIASSILFLVPLFMGVETKLTTAWASISFAKKSNREHRQIKSTGQRFGNTVAIVKESLQQSGLF</sequence>
<accession>A0AA36DB15</accession>
<proteinExistence type="predicted"/>
<comment type="caution">
    <text evidence="2">The sequence shown here is derived from an EMBL/GenBank/DDBJ whole genome shotgun (WGS) entry which is preliminary data.</text>
</comment>
<name>A0AA36DB15_9BILA</name>
<keyword evidence="3" id="KW-1185">Reference proteome</keyword>
<gene>
    <name evidence="2" type="ORF">MSPICULIGERA_LOCUS21132</name>
</gene>
<dbReference type="Proteomes" id="UP001177023">
    <property type="component" value="Unassembled WGS sequence"/>
</dbReference>
<evidence type="ECO:0000313" key="2">
    <source>
        <dbReference type="EMBL" id="CAJ0583014.1"/>
    </source>
</evidence>
<dbReference type="AlphaFoldDB" id="A0AA36DB15"/>
<evidence type="ECO:0000256" key="1">
    <source>
        <dbReference type="SAM" id="Phobius"/>
    </source>
</evidence>
<feature type="transmembrane region" description="Helical" evidence="1">
    <location>
        <begin position="208"/>
        <end position="229"/>
    </location>
</feature>
<feature type="transmembrane region" description="Helical" evidence="1">
    <location>
        <begin position="45"/>
        <end position="65"/>
    </location>
</feature>
<dbReference type="EMBL" id="CATQJA010002665">
    <property type="protein sequence ID" value="CAJ0583014.1"/>
    <property type="molecule type" value="Genomic_DNA"/>
</dbReference>
<protein>
    <submittedName>
        <fullName evidence="2">Uncharacterized protein</fullName>
    </submittedName>
</protein>
<reference evidence="2" key="1">
    <citation type="submission" date="2023-06" db="EMBL/GenBank/DDBJ databases">
        <authorList>
            <person name="Delattre M."/>
        </authorList>
    </citation>
    <scope>NUCLEOTIDE SEQUENCE</scope>
    <source>
        <strain evidence="2">AF72</strain>
    </source>
</reference>
<feature type="transmembrane region" description="Helical" evidence="1">
    <location>
        <begin position="107"/>
        <end position="127"/>
    </location>
</feature>
<evidence type="ECO:0000313" key="3">
    <source>
        <dbReference type="Proteomes" id="UP001177023"/>
    </source>
</evidence>